<dbReference type="EMBL" id="JAAKFY010000013">
    <property type="protein sequence ID" value="KAF3848031.1"/>
    <property type="molecule type" value="Genomic_DNA"/>
</dbReference>
<organism evidence="7 8">
    <name type="scientific">Dissostichus mawsoni</name>
    <name type="common">Antarctic cod</name>
    <dbReference type="NCBI Taxonomy" id="36200"/>
    <lineage>
        <taxon>Eukaryota</taxon>
        <taxon>Metazoa</taxon>
        <taxon>Chordata</taxon>
        <taxon>Craniata</taxon>
        <taxon>Vertebrata</taxon>
        <taxon>Euteleostomi</taxon>
        <taxon>Actinopterygii</taxon>
        <taxon>Neopterygii</taxon>
        <taxon>Teleostei</taxon>
        <taxon>Neoteleostei</taxon>
        <taxon>Acanthomorphata</taxon>
        <taxon>Eupercaria</taxon>
        <taxon>Perciformes</taxon>
        <taxon>Notothenioidei</taxon>
        <taxon>Nototheniidae</taxon>
        <taxon>Dissostichus</taxon>
    </lineage>
</organism>
<dbReference type="SMART" id="SM00180">
    <property type="entry name" value="EGF_Lam"/>
    <property type="match status" value="12"/>
</dbReference>
<keyword evidence="8" id="KW-1185">Reference proteome</keyword>
<dbReference type="Pfam" id="PF00053">
    <property type="entry name" value="EGF_laminin"/>
    <property type="match status" value="6"/>
</dbReference>
<dbReference type="InterPro" id="IPR002049">
    <property type="entry name" value="LE_dom"/>
</dbReference>
<evidence type="ECO:0000256" key="5">
    <source>
        <dbReference type="PROSITE-ProRule" id="PRU00076"/>
    </source>
</evidence>
<comment type="caution">
    <text evidence="7">The sequence shown here is derived from an EMBL/GenBank/DDBJ whole genome shotgun (WGS) entry which is preliminary data.</text>
</comment>
<keyword evidence="1 5" id="KW-0245">EGF-like domain</keyword>
<gene>
    <name evidence="7" type="ORF">F7725_021059</name>
</gene>
<dbReference type="InterPro" id="IPR052108">
    <property type="entry name" value="MEGF/SIB"/>
</dbReference>
<feature type="disulfide bond" evidence="5">
    <location>
        <begin position="799"/>
        <end position="808"/>
    </location>
</feature>
<dbReference type="PROSITE" id="PS01186">
    <property type="entry name" value="EGF_2"/>
    <property type="match status" value="2"/>
</dbReference>
<accession>A0A7J5YGA8</accession>
<dbReference type="AlphaFoldDB" id="A0A7J5YGA8"/>
<reference evidence="7 8" key="1">
    <citation type="submission" date="2020-03" db="EMBL/GenBank/DDBJ databases">
        <title>Dissostichus mawsoni Genome sequencing and assembly.</title>
        <authorList>
            <person name="Park H."/>
        </authorList>
    </citation>
    <scope>NUCLEOTIDE SEQUENCE [LARGE SCALE GENOMIC DNA]</scope>
    <source>
        <strain evidence="7">DM0001</strain>
        <tissue evidence="7">Muscle</tissue>
    </source>
</reference>
<sequence>MCIKQQDDPIHTLCKPAQHCWEKSVSKRVEVAKGLFGVHCEGISRDDAFHLSVHEGSEAVCGWLWSYSAAKEILFYEIPDTDPSPTPWVYCRTLHLRSTGNETCPRWTQGPGCSRECDCVQEHSLAATPKQEAVSVRPPTTDHKCEPGFFGAGCEQPCDCPGGGSCDPRTGECSQRCPAGLHGEKCQLACPSLRYGESCRLTCGCGGAPCDPVTGRCICPAGKTGDSCHEDCPDAFWGMKCQSACPDCENGASCNKESGVCDCRPGFMGNLCQNACESGYWGPGCVNTCECREISEGCDPVSGQCVCEAGFTGDHCEKKCVNGSFGRGCVLPCRCESGALCDHVSGACTCSPGYAGTYCEKTASSNHGMFYLGPQCARTAFTVLTVARCVSAGTVPAATTSQEAACAPPAGQDHTAFWVMEATSLKRVRPVSVSGGPGVTTSAGVQLCSRLDWTCPAGYYGEQCSGQCLCGNGGSCDSVSGQCSCPPAGEELPVSQSVRKDGLERTAVRPAAVRVEGGVTERQEDTLMLFLIVCVLSEACSEGFFGERCEQRCDCVHSPSCHHVTGLCECEPGWRGARCDKHCLPGSHGASCAQPCDCQAGVSCHHETGSCGCPAGLMGPGCETPCPAGVFGMNCSQLCRCSGDQEQCHPVTGKCSCLPGYYGARCELRKNTDDFLLSEWTRCRAGTFGPNCKSRCSCTSGGRCDFRTGTCYCPAGFIGADCSLRCPSGYYGKDCAKMCSCGEGGQCHPATGKCICAPGRMGQSCQQACPRGRYGLQCRNTCSCQNGGLCDPIHGSCRCGLGWTGARCDSACSQGKYGFDCAQDCPCLNNGTCDRFTGSCGCSAGYYGHSCCPSGFFGVKCARTCDCKAGRTCDHVTGKCVCPPGYHGPQCERRCESGRFGLSCGESCDCAGEAPCDPSTGRCLCPPGRTGQRCEKARNVPFIHFLSFTIFVLKTLPPFSVSDCGGERFGPDCSLPCQCSHRARCEGLSGRCLCPLTWLGPTCTEGKPLSDFVVAATPNPGTVELFSVPKKEKSGQQNHITKAEVQTPDWTSRHGARLYHLGEGDVSCETGTQLSETGTPSLSLELGPGIEKHTPTRLLCAETFTSCHLLLVANQR</sequence>
<feature type="domain" description="EGF-like" evidence="6">
    <location>
        <begin position="779"/>
        <end position="809"/>
    </location>
</feature>
<dbReference type="PROSITE" id="PS50026">
    <property type="entry name" value="EGF_3"/>
    <property type="match status" value="2"/>
</dbReference>
<evidence type="ECO:0000259" key="6">
    <source>
        <dbReference type="PROSITE" id="PS50026"/>
    </source>
</evidence>
<dbReference type="PANTHER" id="PTHR24035:SF138">
    <property type="entry name" value="MULTIPLE EPIDERMAL GROWTH FACTOR-LIKE DOMAINS PROTEIN 6"/>
    <property type="match status" value="1"/>
</dbReference>
<dbReference type="FunFam" id="2.170.300.10:FF:000041">
    <property type="entry name" value="Tyrosine protein kinase receptor tie-1, putative"/>
    <property type="match status" value="2"/>
</dbReference>
<evidence type="ECO:0000256" key="3">
    <source>
        <dbReference type="ARBA" id="ARBA00022737"/>
    </source>
</evidence>
<evidence type="ECO:0000313" key="8">
    <source>
        <dbReference type="Proteomes" id="UP000518266"/>
    </source>
</evidence>
<dbReference type="Proteomes" id="UP000518266">
    <property type="component" value="Unassembled WGS sequence"/>
</dbReference>
<dbReference type="PRINTS" id="PR00011">
    <property type="entry name" value="EGFLAMININ"/>
</dbReference>
<keyword evidence="3" id="KW-0677">Repeat</keyword>
<dbReference type="SMART" id="SM00181">
    <property type="entry name" value="EGF"/>
    <property type="match status" value="16"/>
</dbReference>
<evidence type="ECO:0000256" key="1">
    <source>
        <dbReference type="ARBA" id="ARBA00022536"/>
    </source>
</evidence>
<dbReference type="FunFam" id="2.170.300.10:FF:000002">
    <property type="entry name" value="Multiple epidermal growth factor-like domains 10"/>
    <property type="match status" value="2"/>
</dbReference>
<evidence type="ECO:0000313" key="7">
    <source>
        <dbReference type="EMBL" id="KAF3848031.1"/>
    </source>
</evidence>
<keyword evidence="2" id="KW-0732">Signal</keyword>
<evidence type="ECO:0000256" key="2">
    <source>
        <dbReference type="ARBA" id="ARBA00022729"/>
    </source>
</evidence>
<keyword evidence="4 5" id="KW-1015">Disulfide bond</keyword>
<dbReference type="PROSITE" id="PS00022">
    <property type="entry name" value="EGF_1"/>
    <property type="match status" value="10"/>
</dbReference>
<dbReference type="CDD" id="cd00055">
    <property type="entry name" value="EGF_Lam"/>
    <property type="match status" value="1"/>
</dbReference>
<dbReference type="PANTHER" id="PTHR24035">
    <property type="entry name" value="MULTIPLE EPIDERMAL GROWTH FACTOR-LIKE DOMAINS PROTEIN"/>
    <property type="match status" value="1"/>
</dbReference>
<comment type="caution">
    <text evidence="5">Lacks conserved residue(s) required for the propagation of feature annotation.</text>
</comment>
<name>A0A7J5YGA8_DISMA</name>
<proteinExistence type="predicted"/>
<evidence type="ECO:0000256" key="4">
    <source>
        <dbReference type="ARBA" id="ARBA00023157"/>
    </source>
</evidence>
<dbReference type="OrthoDB" id="409374at2759"/>
<dbReference type="Gene3D" id="2.170.300.10">
    <property type="entry name" value="Tie2 ligand-binding domain superfamily"/>
    <property type="match status" value="8"/>
</dbReference>
<feature type="domain" description="EGF-like" evidence="6">
    <location>
        <begin position="857"/>
        <end position="892"/>
    </location>
</feature>
<feature type="disulfide bond" evidence="5">
    <location>
        <begin position="882"/>
        <end position="891"/>
    </location>
</feature>
<protein>
    <recommendedName>
        <fullName evidence="6">EGF-like domain-containing protein</fullName>
    </recommendedName>
</protein>
<dbReference type="InterPro" id="IPR000742">
    <property type="entry name" value="EGF"/>
</dbReference>